<reference evidence="1" key="1">
    <citation type="submission" date="2023-03" db="EMBL/GenBank/DDBJ databases">
        <title>Massive genome expansion in bonnet fungi (Mycena s.s.) driven by repeated elements and novel gene families across ecological guilds.</title>
        <authorList>
            <consortium name="Lawrence Berkeley National Laboratory"/>
            <person name="Harder C.B."/>
            <person name="Miyauchi S."/>
            <person name="Viragh M."/>
            <person name="Kuo A."/>
            <person name="Thoen E."/>
            <person name="Andreopoulos B."/>
            <person name="Lu D."/>
            <person name="Skrede I."/>
            <person name="Drula E."/>
            <person name="Henrissat B."/>
            <person name="Morin E."/>
            <person name="Kohler A."/>
            <person name="Barry K."/>
            <person name="LaButti K."/>
            <person name="Morin E."/>
            <person name="Salamov A."/>
            <person name="Lipzen A."/>
            <person name="Mereny Z."/>
            <person name="Hegedus B."/>
            <person name="Baldrian P."/>
            <person name="Stursova M."/>
            <person name="Weitz H."/>
            <person name="Taylor A."/>
            <person name="Grigoriev I.V."/>
            <person name="Nagy L.G."/>
            <person name="Martin F."/>
            <person name="Kauserud H."/>
        </authorList>
    </citation>
    <scope>NUCLEOTIDE SEQUENCE</scope>
    <source>
        <strain evidence="1">9144</strain>
    </source>
</reference>
<dbReference type="Proteomes" id="UP001219525">
    <property type="component" value="Unassembled WGS sequence"/>
</dbReference>
<evidence type="ECO:0000313" key="2">
    <source>
        <dbReference type="Proteomes" id="UP001219525"/>
    </source>
</evidence>
<gene>
    <name evidence="1" type="ORF">GGX14DRAFT_661265</name>
</gene>
<organism evidence="1 2">
    <name type="scientific">Mycena pura</name>
    <dbReference type="NCBI Taxonomy" id="153505"/>
    <lineage>
        <taxon>Eukaryota</taxon>
        <taxon>Fungi</taxon>
        <taxon>Dikarya</taxon>
        <taxon>Basidiomycota</taxon>
        <taxon>Agaricomycotina</taxon>
        <taxon>Agaricomycetes</taxon>
        <taxon>Agaricomycetidae</taxon>
        <taxon>Agaricales</taxon>
        <taxon>Marasmiineae</taxon>
        <taxon>Mycenaceae</taxon>
        <taxon>Mycena</taxon>
    </lineage>
</organism>
<dbReference type="EMBL" id="JARJCW010000066">
    <property type="protein sequence ID" value="KAJ7199843.1"/>
    <property type="molecule type" value="Genomic_DNA"/>
</dbReference>
<protein>
    <submittedName>
        <fullName evidence="1">Uncharacterized protein</fullName>
    </submittedName>
</protein>
<proteinExistence type="predicted"/>
<keyword evidence="2" id="KW-1185">Reference proteome</keyword>
<dbReference type="AlphaFoldDB" id="A0AAD6V0L8"/>
<accession>A0AAD6V0L8</accession>
<sequence length="301" mass="34132">MLRNLAARAYTTARPFVERAGQAVQFDNFDSREYYSELLQQQRKVSYNELRKEQKARLDERLEAAVLQTRLQFDLGCALVEVTCARANMNPLSALEIITGTLRAHVPFEDKNDVQLILNRIVSGELDTGLRSYAAARGAIIDRFSDPDLYLDSLRYYLPPLDNTETDPERAATASLIDTAAKSLHAALSRPGRITSKFAPGYDTPCVRIRERSEAEVRALESGRHFSYEDDDPEMRRWGCEPMYGRGCSKAEILKLCTLTRAEGMVLCTFLRFADLNIGVDYSTADGKGFQTFWHCPWHIK</sequence>
<comment type="caution">
    <text evidence="1">The sequence shown here is derived from an EMBL/GenBank/DDBJ whole genome shotgun (WGS) entry which is preliminary data.</text>
</comment>
<name>A0AAD6V0L8_9AGAR</name>
<evidence type="ECO:0000313" key="1">
    <source>
        <dbReference type="EMBL" id="KAJ7199843.1"/>
    </source>
</evidence>